<dbReference type="InterPro" id="IPR012902">
    <property type="entry name" value="N_methyl_site"/>
</dbReference>
<dbReference type="AlphaFoldDB" id="A0A3B1DJ49"/>
<gene>
    <name evidence="3" type="ORF">MNBD_PLANCTO03-466</name>
</gene>
<evidence type="ECO:0000313" key="3">
    <source>
        <dbReference type="EMBL" id="VAX40712.1"/>
    </source>
</evidence>
<feature type="domain" description="DUF1559" evidence="2">
    <location>
        <begin position="34"/>
        <end position="63"/>
    </location>
</feature>
<accession>A0A3B1DJ49</accession>
<dbReference type="Pfam" id="PF07596">
    <property type="entry name" value="SBP_bac_10"/>
    <property type="match status" value="1"/>
</dbReference>
<protein>
    <recommendedName>
        <fullName evidence="2">DUF1559 domain-containing protein</fullName>
    </recommendedName>
</protein>
<dbReference type="EMBL" id="UOGK01000433">
    <property type="protein sequence ID" value="VAX40712.1"/>
    <property type="molecule type" value="Genomic_DNA"/>
</dbReference>
<dbReference type="SUPFAM" id="SSF54523">
    <property type="entry name" value="Pili subunits"/>
    <property type="match status" value="1"/>
</dbReference>
<dbReference type="PANTHER" id="PTHR30093:SF2">
    <property type="entry name" value="TYPE II SECRETION SYSTEM PROTEIN H"/>
    <property type="match status" value="1"/>
</dbReference>
<dbReference type="InterPro" id="IPR045584">
    <property type="entry name" value="Pilin-like"/>
</dbReference>
<sequence>MSGRTRLGFTLIELLVVIAIIALLIGILLPALGKAREAARRGVCMSNTRQLGQACQSYSNETKREVFLPTIFTFEDNIGWLFPEYISSHEVGICPSTRNVIRENVWLSEHGVLGDLPLLYGRDFLIDTFIAAKDRDDDGGGHSYETFAWFSDGKYPDGTIIYGRERGTIGGQLGWRANRSGGIDILNDYPEGVLKTQVSVRFPDRTILIIDNDNDDVQPPGDSLGFGRTDGVNNYPDEWNNHGTSGVDAAMADGSARWLGTTGVIEAYMEGADGFSGNGPEYLDLLEGAGFGKRSFTYKGKSLAEYFVR</sequence>
<reference evidence="3" key="1">
    <citation type="submission" date="2018-06" db="EMBL/GenBank/DDBJ databases">
        <authorList>
            <person name="Zhirakovskaya E."/>
        </authorList>
    </citation>
    <scope>NUCLEOTIDE SEQUENCE</scope>
</reference>
<dbReference type="Pfam" id="PF07963">
    <property type="entry name" value="N_methyl"/>
    <property type="match status" value="1"/>
</dbReference>
<dbReference type="InterPro" id="IPR011453">
    <property type="entry name" value="DUF1559"/>
</dbReference>
<feature type="transmembrane region" description="Helical" evidence="1">
    <location>
        <begin position="12"/>
        <end position="32"/>
    </location>
</feature>
<name>A0A3B1DJ49_9ZZZZ</name>
<keyword evidence="1" id="KW-0812">Transmembrane</keyword>
<proteinExistence type="predicted"/>
<dbReference type="Gene3D" id="3.30.700.10">
    <property type="entry name" value="Glycoprotein, Type 4 Pilin"/>
    <property type="match status" value="1"/>
</dbReference>
<evidence type="ECO:0000259" key="2">
    <source>
        <dbReference type="Pfam" id="PF07596"/>
    </source>
</evidence>
<keyword evidence="1" id="KW-0472">Membrane</keyword>
<dbReference type="NCBIfam" id="TIGR02532">
    <property type="entry name" value="IV_pilin_GFxxxE"/>
    <property type="match status" value="1"/>
</dbReference>
<dbReference type="PANTHER" id="PTHR30093">
    <property type="entry name" value="GENERAL SECRETION PATHWAY PROTEIN G"/>
    <property type="match status" value="1"/>
</dbReference>
<evidence type="ECO:0000256" key="1">
    <source>
        <dbReference type="SAM" id="Phobius"/>
    </source>
</evidence>
<organism evidence="3">
    <name type="scientific">hydrothermal vent metagenome</name>
    <dbReference type="NCBI Taxonomy" id="652676"/>
    <lineage>
        <taxon>unclassified sequences</taxon>
        <taxon>metagenomes</taxon>
        <taxon>ecological metagenomes</taxon>
    </lineage>
</organism>
<keyword evidence="1" id="KW-1133">Transmembrane helix</keyword>